<dbReference type="CDD" id="cd18585">
    <property type="entry name" value="ABC_6TM_CydC"/>
    <property type="match status" value="1"/>
</dbReference>
<dbReference type="PROSITE" id="PS50929">
    <property type="entry name" value="ABC_TM1F"/>
    <property type="match status" value="1"/>
</dbReference>
<evidence type="ECO:0000256" key="1">
    <source>
        <dbReference type="ARBA" id="ARBA00004651"/>
    </source>
</evidence>
<proteinExistence type="predicted"/>
<keyword evidence="2 7" id="KW-0812">Transmembrane</keyword>
<protein>
    <submittedName>
        <fullName evidence="10">Thiol reductant ABC exporter subunit CydC</fullName>
    </submittedName>
</protein>
<gene>
    <name evidence="10" type="primary">cydC</name>
    <name evidence="10" type="ORF">DEX24_10010</name>
</gene>
<dbReference type="GO" id="GO:0140359">
    <property type="term" value="F:ABC-type transporter activity"/>
    <property type="evidence" value="ECO:0007669"/>
    <property type="project" value="InterPro"/>
</dbReference>
<evidence type="ECO:0000259" key="8">
    <source>
        <dbReference type="PROSITE" id="PS50893"/>
    </source>
</evidence>
<evidence type="ECO:0000313" key="10">
    <source>
        <dbReference type="EMBL" id="PWI25071.1"/>
    </source>
</evidence>
<evidence type="ECO:0000313" key="11">
    <source>
        <dbReference type="Proteomes" id="UP000245938"/>
    </source>
</evidence>
<feature type="transmembrane region" description="Helical" evidence="7">
    <location>
        <begin position="155"/>
        <end position="176"/>
    </location>
</feature>
<feature type="transmembrane region" description="Helical" evidence="7">
    <location>
        <begin position="270"/>
        <end position="293"/>
    </location>
</feature>
<dbReference type="InterPro" id="IPR014223">
    <property type="entry name" value="ABC_CydC/D"/>
</dbReference>
<dbReference type="InterPro" id="IPR003593">
    <property type="entry name" value="AAA+_ATPase"/>
</dbReference>
<dbReference type="Pfam" id="PF00664">
    <property type="entry name" value="ABC_membrane"/>
    <property type="match status" value="1"/>
</dbReference>
<keyword evidence="4" id="KW-0067">ATP-binding</keyword>
<dbReference type="GO" id="GO:0016887">
    <property type="term" value="F:ATP hydrolysis activity"/>
    <property type="evidence" value="ECO:0007669"/>
    <property type="project" value="InterPro"/>
</dbReference>
<dbReference type="Gene3D" id="1.20.1560.10">
    <property type="entry name" value="ABC transporter type 1, transmembrane domain"/>
    <property type="match status" value="1"/>
</dbReference>
<dbReference type="PANTHER" id="PTHR24221">
    <property type="entry name" value="ATP-BINDING CASSETTE SUB-FAMILY B"/>
    <property type="match status" value="1"/>
</dbReference>
<dbReference type="Pfam" id="PF00005">
    <property type="entry name" value="ABC_tran"/>
    <property type="match status" value="1"/>
</dbReference>
<keyword evidence="6 7" id="KW-0472">Membrane</keyword>
<keyword evidence="11" id="KW-1185">Reference proteome</keyword>
<evidence type="ECO:0000256" key="4">
    <source>
        <dbReference type="ARBA" id="ARBA00022840"/>
    </source>
</evidence>
<dbReference type="GO" id="GO:0005886">
    <property type="term" value="C:plasma membrane"/>
    <property type="evidence" value="ECO:0007669"/>
    <property type="project" value="UniProtKB-SubCell"/>
</dbReference>
<dbReference type="InterPro" id="IPR003439">
    <property type="entry name" value="ABC_transporter-like_ATP-bd"/>
</dbReference>
<dbReference type="PANTHER" id="PTHR24221:SF653">
    <property type="entry name" value="TRANSPORT ATP-BINDING PROTEIN CYDC"/>
    <property type="match status" value="1"/>
</dbReference>
<dbReference type="SMART" id="SM00382">
    <property type="entry name" value="AAA"/>
    <property type="match status" value="1"/>
</dbReference>
<evidence type="ECO:0000256" key="2">
    <source>
        <dbReference type="ARBA" id="ARBA00022692"/>
    </source>
</evidence>
<keyword evidence="3" id="KW-0547">Nucleotide-binding</keyword>
<accession>A0A2U3AKM1</accession>
<evidence type="ECO:0000256" key="7">
    <source>
        <dbReference type="SAM" id="Phobius"/>
    </source>
</evidence>
<dbReference type="InterPro" id="IPR036640">
    <property type="entry name" value="ABC1_TM_sf"/>
</dbReference>
<dbReference type="OrthoDB" id="9802264at2"/>
<evidence type="ECO:0000256" key="5">
    <source>
        <dbReference type="ARBA" id="ARBA00022989"/>
    </source>
</evidence>
<feature type="domain" description="ABC transporter" evidence="8">
    <location>
        <begin position="332"/>
        <end position="560"/>
    </location>
</feature>
<name>A0A2U3AKM1_9BACL</name>
<dbReference type="GO" id="GO:0005524">
    <property type="term" value="F:ATP binding"/>
    <property type="evidence" value="ECO:0007669"/>
    <property type="project" value="UniProtKB-KW"/>
</dbReference>
<dbReference type="GO" id="GO:0034775">
    <property type="term" value="P:glutathione transmembrane transport"/>
    <property type="evidence" value="ECO:0007669"/>
    <property type="project" value="InterPro"/>
</dbReference>
<dbReference type="GO" id="GO:0045454">
    <property type="term" value="P:cell redox homeostasis"/>
    <property type="evidence" value="ECO:0007669"/>
    <property type="project" value="InterPro"/>
</dbReference>
<dbReference type="PROSITE" id="PS00211">
    <property type="entry name" value="ABC_TRANSPORTER_1"/>
    <property type="match status" value="1"/>
</dbReference>
<dbReference type="AlphaFoldDB" id="A0A2U3AKM1"/>
<dbReference type="SUPFAM" id="SSF90123">
    <property type="entry name" value="ABC transporter transmembrane region"/>
    <property type="match status" value="1"/>
</dbReference>
<evidence type="ECO:0000256" key="3">
    <source>
        <dbReference type="ARBA" id="ARBA00022741"/>
    </source>
</evidence>
<feature type="transmembrane region" description="Helical" evidence="7">
    <location>
        <begin position="14"/>
        <end position="39"/>
    </location>
</feature>
<feature type="transmembrane region" description="Helical" evidence="7">
    <location>
        <begin position="130"/>
        <end position="149"/>
    </location>
</feature>
<dbReference type="Gene3D" id="3.40.50.300">
    <property type="entry name" value="P-loop containing nucleotide triphosphate hydrolases"/>
    <property type="match status" value="1"/>
</dbReference>
<dbReference type="RefSeq" id="WP_109306297.1">
    <property type="nucleotide sequence ID" value="NZ_BJUF01000023.1"/>
</dbReference>
<dbReference type="Proteomes" id="UP000245938">
    <property type="component" value="Unassembled WGS sequence"/>
</dbReference>
<organism evidence="10 11">
    <name type="scientific">Kurthia sibirica</name>
    <dbReference type="NCBI Taxonomy" id="202750"/>
    <lineage>
        <taxon>Bacteria</taxon>
        <taxon>Bacillati</taxon>
        <taxon>Bacillota</taxon>
        <taxon>Bacilli</taxon>
        <taxon>Bacillales</taxon>
        <taxon>Caryophanaceae</taxon>
        <taxon>Kurthia</taxon>
    </lineage>
</organism>
<dbReference type="EMBL" id="QFVR01000012">
    <property type="protein sequence ID" value="PWI25071.1"/>
    <property type="molecule type" value="Genomic_DNA"/>
</dbReference>
<dbReference type="GO" id="GO:0034040">
    <property type="term" value="F:ATPase-coupled lipid transmembrane transporter activity"/>
    <property type="evidence" value="ECO:0007669"/>
    <property type="project" value="TreeGrafter"/>
</dbReference>
<dbReference type="CDD" id="cd03228">
    <property type="entry name" value="ABCC_MRP_Like"/>
    <property type="match status" value="1"/>
</dbReference>
<comment type="subcellular location">
    <subcellularLocation>
        <location evidence="1">Cell membrane</location>
        <topology evidence="1">Multi-pass membrane protein</topology>
    </subcellularLocation>
</comment>
<keyword evidence="5 7" id="KW-1133">Transmembrane helix</keyword>
<dbReference type="InterPro" id="IPR039421">
    <property type="entry name" value="Type_1_exporter"/>
</dbReference>
<dbReference type="InterPro" id="IPR017871">
    <property type="entry name" value="ABC_transporter-like_CS"/>
</dbReference>
<reference evidence="10 11" key="1">
    <citation type="submission" date="2018-05" db="EMBL/GenBank/DDBJ databases">
        <title>Kurthia sibirica genome sequence.</title>
        <authorList>
            <person name="Maclea K.S."/>
            <person name="Goen A.E."/>
        </authorList>
    </citation>
    <scope>NUCLEOTIDE SEQUENCE [LARGE SCALE GENOMIC DNA]</scope>
    <source>
        <strain evidence="10 11">ATCC 49154</strain>
    </source>
</reference>
<feature type="domain" description="ABC transmembrane type-1" evidence="9">
    <location>
        <begin position="16"/>
        <end position="302"/>
    </location>
</feature>
<evidence type="ECO:0000256" key="6">
    <source>
        <dbReference type="ARBA" id="ARBA00023136"/>
    </source>
</evidence>
<evidence type="ECO:0000259" key="9">
    <source>
        <dbReference type="PROSITE" id="PS50929"/>
    </source>
</evidence>
<dbReference type="SUPFAM" id="SSF52540">
    <property type="entry name" value="P-loop containing nucleoside triphosphate hydrolases"/>
    <property type="match status" value="1"/>
</dbReference>
<feature type="transmembrane region" description="Helical" evidence="7">
    <location>
        <begin position="242"/>
        <end position="264"/>
    </location>
</feature>
<feature type="transmembrane region" description="Helical" evidence="7">
    <location>
        <begin position="45"/>
        <end position="65"/>
    </location>
</feature>
<sequence length="567" mass="64348">MNELIDTVLKEKRAVLIAIILGSIGGITSVALFSLSGFIISKAALLPPLYIILFLAACLKLFGFLKSLSRYGERLISHEATLTILNDLRMTFYDQLEKITPRVFTKYRSGDLLSRVVGDVETLQNFFLRVFYPPIVTAIVFICTMFFTWFFSAWIAAIILLSLLVTTVVLPALILMHQRKKTVKILLERSALSTEMTEFLFGFRDLVISDQLSNKTNDLLHLAKRYAQQQQKRSTEIIRHQAYNTLLAMLTVVAVLTIGAYFVTTQQLDGLYLAMLVLLTLTVFELAIPMALVPSYMEESKQAMERLQSVMIDHDEKIDAVGTTIKKQPFSVSFHTVNFRYDEAHQMTLKNINFVIPQGTRATIVGASGSGKSTIFQLLLDYYSPSSGVVCVAGQPLESVCSEDLWSKTTVMLQQNHFFYGTVRDNLVLAKDDASDAELLSVLQEMELDFELDEIIYEKGENLSGGEKQRLALARVWLKNTPVWLLDEPFSALDPQTERRIYERMMQKTMGKTVVMISHRLMALQRMDQVLVMDNGELVEVGHYDDLMQKKGYLYDLKQLENNRLPS</sequence>
<dbReference type="InterPro" id="IPR011527">
    <property type="entry name" value="ABC1_TM_dom"/>
</dbReference>
<comment type="caution">
    <text evidence="10">The sequence shown here is derived from an EMBL/GenBank/DDBJ whole genome shotgun (WGS) entry which is preliminary data.</text>
</comment>
<dbReference type="InterPro" id="IPR027417">
    <property type="entry name" value="P-loop_NTPase"/>
</dbReference>
<dbReference type="NCBIfam" id="TIGR02868">
    <property type="entry name" value="CydC"/>
    <property type="match status" value="1"/>
</dbReference>
<dbReference type="PROSITE" id="PS50893">
    <property type="entry name" value="ABC_TRANSPORTER_2"/>
    <property type="match status" value="1"/>
</dbReference>